<organism evidence="1 2">
    <name type="scientific">Treponema vincentii</name>
    <dbReference type="NCBI Taxonomy" id="69710"/>
    <lineage>
        <taxon>Bacteria</taxon>
        <taxon>Pseudomonadati</taxon>
        <taxon>Spirochaetota</taxon>
        <taxon>Spirochaetia</taxon>
        <taxon>Spirochaetales</taxon>
        <taxon>Treponemataceae</taxon>
        <taxon>Treponema</taxon>
    </lineage>
</organism>
<dbReference type="AlphaFoldDB" id="A0A6P1Y341"/>
<protein>
    <submittedName>
        <fullName evidence="1">DUF2586 family protein</fullName>
    </submittedName>
</protein>
<evidence type="ECO:0000313" key="2">
    <source>
        <dbReference type="Proteomes" id="UP000464374"/>
    </source>
</evidence>
<name>A0A6P1Y341_9SPIR</name>
<dbReference type="InterPro" id="IPR019694">
    <property type="entry name" value="Phage_HP1_Orf23"/>
</dbReference>
<dbReference type="Pfam" id="PF10758">
    <property type="entry name" value="DUF2586"/>
    <property type="match status" value="1"/>
</dbReference>
<gene>
    <name evidence="1" type="ORF">GWP43_13505</name>
</gene>
<dbReference type="Proteomes" id="UP000464374">
    <property type="component" value="Chromosome"/>
</dbReference>
<evidence type="ECO:0000313" key="1">
    <source>
        <dbReference type="EMBL" id="QHX44306.1"/>
    </source>
</evidence>
<reference evidence="1 2" key="1">
    <citation type="submission" date="2020-01" db="EMBL/GenBank/DDBJ databases">
        <title>Complete genome sequence of a human oral phylogroup 1 Treponema sp. strain ATCC 700766, originally isolated from periodontitis dental plaque.</title>
        <authorList>
            <person name="Chan Y."/>
            <person name="Huo Y.-B."/>
            <person name="Yu X.-L."/>
            <person name="Zeng H."/>
            <person name="Leung W.-K."/>
            <person name="Watt R.M."/>
        </authorList>
    </citation>
    <scope>NUCLEOTIDE SEQUENCE [LARGE SCALE GENOMIC DNA]</scope>
    <source>
        <strain evidence="1 2">OMZ 804</strain>
    </source>
</reference>
<accession>A0A6P1Y341</accession>
<dbReference type="KEGG" id="trz:GWP43_13505"/>
<sequence>MALPNINTTIKDGAMGVAGADATGIFAAVGVATLPSNGIITFTDKEDVDGKIGDGSLRDLIVSALSIAKTTVYAIAVEGSTAGTVSNVSTVSGNQGDGKITVTGKPRNEYGIRIDIMASGKLNDGTFRVTIDGLSGKTITLPDGEGKYEIPGTGLTLQFSHADKGFESGDAFTFTTTAPQATNGEILAAINTILDAKKAIEWIAVAGVSNAALWAALATQAKGAESVYQYLFFIAQARYKKEGETVDEYVNALTGAERGVTSSTRLQVVAGWIEEADSNGQVDTRGAIGVYCGMLAGRKVHEGPDAVKFGSITAATAIKPDGINDGHIEALKNAGYVTVRQIIGLKGIYITSGQMMSEQGSDYDLVERRRVMDKACREIRVAQLPFLNDTVKVGADGSPEGLEMFVAQGEAPLRTMKTNEQISDGYIIIPKGQNILSTNTLRTKIRIVPLGKLSYIENEIAYHNPALAQ</sequence>
<dbReference type="RefSeq" id="WP_162664581.1">
    <property type="nucleotide sequence ID" value="NZ_CP048020.1"/>
</dbReference>
<proteinExistence type="predicted"/>
<dbReference type="EMBL" id="CP048020">
    <property type="protein sequence ID" value="QHX44306.1"/>
    <property type="molecule type" value="Genomic_DNA"/>
</dbReference>